<accession>A0ABP6S1M3</accession>
<evidence type="ECO:0000313" key="4">
    <source>
        <dbReference type="EMBL" id="GAA3365640.1"/>
    </source>
</evidence>
<evidence type="ECO:0000256" key="2">
    <source>
        <dbReference type="SAM" id="SignalP"/>
    </source>
</evidence>
<feature type="region of interest" description="Disordered" evidence="1">
    <location>
        <begin position="256"/>
        <end position="289"/>
    </location>
</feature>
<dbReference type="EMBL" id="BAAAYK010000038">
    <property type="protein sequence ID" value="GAA3365640.1"/>
    <property type="molecule type" value="Genomic_DNA"/>
</dbReference>
<dbReference type="Gene3D" id="2.120.10.30">
    <property type="entry name" value="TolB, C-terminal domain"/>
    <property type="match status" value="1"/>
</dbReference>
<feature type="chain" id="PRO_5045434521" evidence="2">
    <location>
        <begin position="22"/>
        <end position="397"/>
    </location>
</feature>
<dbReference type="PROSITE" id="PS51257">
    <property type="entry name" value="PROKAR_LIPOPROTEIN"/>
    <property type="match status" value="1"/>
</dbReference>
<dbReference type="Pfam" id="PF07995">
    <property type="entry name" value="GSDH"/>
    <property type="match status" value="1"/>
</dbReference>
<evidence type="ECO:0000313" key="5">
    <source>
        <dbReference type="Proteomes" id="UP001500483"/>
    </source>
</evidence>
<proteinExistence type="predicted"/>
<evidence type="ECO:0000256" key="1">
    <source>
        <dbReference type="SAM" id="MobiDB-lite"/>
    </source>
</evidence>
<organism evidence="4 5">
    <name type="scientific">Saccharopolyspora gregorii</name>
    <dbReference type="NCBI Taxonomy" id="33914"/>
    <lineage>
        <taxon>Bacteria</taxon>
        <taxon>Bacillati</taxon>
        <taxon>Actinomycetota</taxon>
        <taxon>Actinomycetes</taxon>
        <taxon>Pseudonocardiales</taxon>
        <taxon>Pseudonocardiaceae</taxon>
        <taxon>Saccharopolyspora</taxon>
    </lineage>
</organism>
<gene>
    <name evidence="4" type="ORF">GCM10020366_66340</name>
</gene>
<keyword evidence="2" id="KW-0732">Signal</keyword>
<dbReference type="Proteomes" id="UP001500483">
    <property type="component" value="Unassembled WGS sequence"/>
</dbReference>
<dbReference type="PANTHER" id="PTHR19328:SF13">
    <property type="entry name" value="HIPL1 PROTEIN"/>
    <property type="match status" value="1"/>
</dbReference>
<feature type="signal peptide" evidence="2">
    <location>
        <begin position="1"/>
        <end position="21"/>
    </location>
</feature>
<dbReference type="InterPro" id="IPR012938">
    <property type="entry name" value="Glc/Sorbosone_DH"/>
</dbReference>
<dbReference type="PANTHER" id="PTHR19328">
    <property type="entry name" value="HEDGEHOG-INTERACTING PROTEIN"/>
    <property type="match status" value="1"/>
</dbReference>
<dbReference type="InterPro" id="IPR011041">
    <property type="entry name" value="Quinoprot_gluc/sorb_DH_b-prop"/>
</dbReference>
<keyword evidence="5" id="KW-1185">Reference proteome</keyword>
<dbReference type="SUPFAM" id="SSF50952">
    <property type="entry name" value="Soluble quinoprotein glucose dehydrogenase"/>
    <property type="match status" value="1"/>
</dbReference>
<reference evidence="5" key="1">
    <citation type="journal article" date="2019" name="Int. J. Syst. Evol. Microbiol.">
        <title>The Global Catalogue of Microorganisms (GCM) 10K type strain sequencing project: providing services to taxonomists for standard genome sequencing and annotation.</title>
        <authorList>
            <consortium name="The Broad Institute Genomics Platform"/>
            <consortium name="The Broad Institute Genome Sequencing Center for Infectious Disease"/>
            <person name="Wu L."/>
            <person name="Ma J."/>
        </authorList>
    </citation>
    <scope>NUCLEOTIDE SEQUENCE [LARGE SCALE GENOMIC DNA]</scope>
    <source>
        <strain evidence="5">JCM 9687</strain>
    </source>
</reference>
<feature type="domain" description="Glucose/Sorbosone dehydrogenase" evidence="3">
    <location>
        <begin position="51"/>
        <end position="387"/>
    </location>
</feature>
<evidence type="ECO:0000259" key="3">
    <source>
        <dbReference type="Pfam" id="PF07995"/>
    </source>
</evidence>
<protein>
    <submittedName>
        <fullName evidence="4">PQQ-dependent sugar dehydrogenase</fullName>
    </submittedName>
</protein>
<comment type="caution">
    <text evidence="4">The sequence shown here is derived from an EMBL/GenBank/DDBJ whole genome shotgun (WGS) entry which is preliminary data.</text>
</comment>
<sequence length="397" mass="41462">MAMRASRVAAVALVVLLGACGAPDGAPPPPSTRAPDPVPSTLRVEVLGGGLEHPWDLGFLPDGTALVTQRPGRLALLADTSPGAQIRPVRADLGDVLAEGEGGLLGMVVHPDFAESRRFVTCQTHQRDGRAVDVRLVTWRLAEDGGSAERVGPPLLAGLPVNPGGRHSGCRPELAADGALLVTTGDTADPAAAQDRRGLGGKVLRMDLRTGAPLPGNPFLDSPDPAERLVYSYGHRNPQGIAQRPGGQVFVAEHGPDSDDELNLLRPGGNHGWDPSRGGDSDSYDESVPMTDLRRFPDAVPAVWSSGGTTEAVCAAAFLTGGTWGRFDGMLAVTALKGSKLMLFRLAPDGSVREVLVPPELDGLHGRLRAARLGPDGALYVTTSNGTDDRILRVTSS</sequence>
<name>A0ABP6S1M3_9PSEU</name>
<dbReference type="InterPro" id="IPR011042">
    <property type="entry name" value="6-blade_b-propeller_TolB-like"/>
</dbReference>